<evidence type="ECO:0000256" key="6">
    <source>
        <dbReference type="ARBA" id="ARBA00022517"/>
    </source>
</evidence>
<sequence length="1296" mass="143964">MNAVHGQSPDEKLLEAMSSQKDRLFLLRLEAELIKFVQNSKEPFMDFPPSNSFCRMLTHKLADYYHMTHQYEPRIGSVRIFRTPYARVPDSLASIGVPEPVSETPPPVMLPRKIMRRGEDVESGTVSGVLYKVTSEDGSDGKEKSALANQKLSREQREEAYKQARERIFGNSEKTGESTPDILMASPLGLRMAIGSVEDKKATDYDFLSSIEMVIVDQADGLLNQNWEHVEYIFEHLNLQPKDAHGCDFSRVRSWYLEDWARHFRQTVVLAPFLTPELTELQRTQCHNWAGKVRFQPACAGLLQQLPVRARQTFSRFEAASAERDPDARFAYFASAIVPALLRRGKDVAGTLIFVPSYLDFVRVRNYFATADALASLSFGNISEYADATDAARARSHFLSGRHKVLLYTERAHHFRRYRLRGVRRVVMYGLPENPLFYREIAGDYLAKSEEEMRLEAGQGTVRVMFSRYDVMKLERIVGSQRVGKMIQERGDTFDFVGRGGGGGGGGGRGGGFRGGRGGGPGRGRGGGGGRGGAFRGRGGARGRGRGRGAPRGGTGPRFETSRVGEEASSEEESSGEEEDYESEDGEGEDLEGSDSEDDEEQTQKAARPYMALLQGFTDDSGRNAKRRKLDSGAAAKEPDLGSAPLDDESEDDDAEEKEPEDLDLVEEAEEDPAVAHAEAEDDIDVDDNDEDEEDATDPFDNHFTSPDETLTAQRVRAVQGNEWATSRHVTKLSRAVLMYPKVDGAEEAELPSPITGPDGLKLKMKLKEVVSRKLPSFDPVQQSLAPMLFNYQDILFGDRNVRNSDSLRQITCLHAINHVLKTRDRVIKNTYKLSKEDNPDLECRDQGFVRPKVLFLLPTRQSCAKMVSTIEDLLEPAQKENRKRFEDAYVDTSEKFRDNKQADFLELFDGNDDDMFRLGVKFTRKTIKYFAQFYNSDILMASPLGLRMAIGSVEDKKATDYDFLSSIEMVIVDQAIKTDAVNLVETGTSTPVERALRERYEKKAPVTKSVADVLAERYLPTDAKDYSHLRDCDAPSVLSCCPSPAVCQVTPAEAILARKYYPHRLVRSILDHPHHSHTSSSQPQSIHSSGIQKEILPHSKRDSKKKNTVHAITTNITMSHPTPEKPLPEPPRSRTVRLQARLASILSRLTKPASNADGAPQPPASDTPPHPLQTTLYPPDPKQTSTRGRKLARSDAARRTSIFDAAVASLRRRRGRKTSDVRPGYFDAGGDGRAGPPAESADGLEMNVAGSAIPSILEEPESEGAQGELTRGHGSHGETRGHEHAAEEKAKVAEK</sequence>
<dbReference type="Pfam" id="PF12752">
    <property type="entry name" value="SUZ"/>
    <property type="match status" value="1"/>
</dbReference>
<feature type="region of interest" description="Disordered" evidence="11">
    <location>
        <begin position="136"/>
        <end position="155"/>
    </location>
</feature>
<feature type="compositionally biased region" description="Basic residues" evidence="11">
    <location>
        <begin position="539"/>
        <end position="549"/>
    </location>
</feature>
<evidence type="ECO:0000256" key="7">
    <source>
        <dbReference type="ARBA" id="ARBA00022552"/>
    </source>
</evidence>
<dbReference type="InterPro" id="IPR001374">
    <property type="entry name" value="R3H_dom"/>
</dbReference>
<dbReference type="PROSITE" id="PS51061">
    <property type="entry name" value="R3H"/>
    <property type="match status" value="1"/>
</dbReference>
<feature type="domain" description="R3H" evidence="12">
    <location>
        <begin position="23"/>
        <end position="86"/>
    </location>
</feature>
<dbReference type="Pfam" id="PF01424">
    <property type="entry name" value="R3H"/>
    <property type="match status" value="1"/>
</dbReference>
<feature type="compositionally biased region" description="Gly residues" evidence="11">
    <location>
        <begin position="498"/>
        <end position="538"/>
    </location>
</feature>
<dbReference type="EMBL" id="CVQH01006446">
    <property type="protein sequence ID" value="CRK15321.1"/>
    <property type="molecule type" value="Genomic_DNA"/>
</dbReference>
<dbReference type="FunFam" id="3.40.50.300:FF:002356">
    <property type="entry name" value="U3 small nucleolar RNA-associated protein 25"/>
    <property type="match status" value="1"/>
</dbReference>
<evidence type="ECO:0000256" key="5">
    <source>
        <dbReference type="ARBA" id="ARBA00015422"/>
    </source>
</evidence>
<comment type="function">
    <text evidence="1">DEAD-box RNA helicase-like protein required for pre-18S rRNA processing, specifically at sites A0, A1, and A2.</text>
</comment>
<dbReference type="Proteomes" id="UP000044602">
    <property type="component" value="Unassembled WGS sequence"/>
</dbReference>
<evidence type="ECO:0000256" key="3">
    <source>
        <dbReference type="ARBA" id="ARBA00009223"/>
    </source>
</evidence>
<dbReference type="GO" id="GO:0032040">
    <property type="term" value="C:small-subunit processome"/>
    <property type="evidence" value="ECO:0007669"/>
    <property type="project" value="TreeGrafter"/>
</dbReference>
<feature type="compositionally biased region" description="Acidic residues" evidence="11">
    <location>
        <begin position="646"/>
        <end position="673"/>
    </location>
</feature>
<dbReference type="InterPro" id="IPR053939">
    <property type="entry name" value="UTP25_C"/>
</dbReference>
<feature type="region of interest" description="Disordered" evidence="11">
    <location>
        <begin position="1114"/>
        <end position="1135"/>
    </location>
</feature>
<protein>
    <recommendedName>
        <fullName evidence="5">U3 small nucleolar RNA-associated protein 25</fullName>
    </recommendedName>
    <alternativeName>
        <fullName evidence="10">U three protein 25</fullName>
    </alternativeName>
</protein>
<dbReference type="InterPro" id="IPR036867">
    <property type="entry name" value="R3H_dom_sf"/>
</dbReference>
<dbReference type="Pfam" id="PF06862">
    <property type="entry name" value="Utp25_C"/>
    <property type="match status" value="1"/>
</dbReference>
<dbReference type="PROSITE" id="PS51673">
    <property type="entry name" value="SUZ"/>
    <property type="match status" value="1"/>
</dbReference>
<keyword evidence="9" id="KW-0687">Ribonucleoprotein</keyword>
<reference evidence="14 15" key="1">
    <citation type="submission" date="2015-05" db="EMBL/GenBank/DDBJ databases">
        <authorList>
            <person name="Wang D.B."/>
            <person name="Wang M."/>
        </authorList>
    </citation>
    <scope>NUCLEOTIDE SEQUENCE [LARGE SCALE GENOMIC DNA]</scope>
    <source>
        <strain evidence="14">VL1</strain>
    </source>
</reference>
<feature type="region of interest" description="Disordered" evidence="11">
    <location>
        <begin position="493"/>
        <end position="709"/>
    </location>
</feature>
<evidence type="ECO:0000256" key="10">
    <source>
        <dbReference type="ARBA" id="ARBA00031846"/>
    </source>
</evidence>
<evidence type="ECO:0000256" key="11">
    <source>
        <dbReference type="SAM" id="MobiDB-lite"/>
    </source>
</evidence>
<feature type="compositionally biased region" description="Pro residues" evidence="11">
    <location>
        <begin position="1161"/>
        <end position="1172"/>
    </location>
</feature>
<evidence type="ECO:0000259" key="12">
    <source>
        <dbReference type="PROSITE" id="PS51061"/>
    </source>
</evidence>
<comment type="similarity">
    <text evidence="3">Belongs to the UTP25 family.</text>
</comment>
<feature type="domain" description="SUZ" evidence="13">
    <location>
        <begin position="87"/>
        <end position="173"/>
    </location>
</feature>
<proteinExistence type="inferred from homology"/>
<evidence type="ECO:0000256" key="9">
    <source>
        <dbReference type="ARBA" id="ARBA00023274"/>
    </source>
</evidence>
<evidence type="ECO:0000313" key="14">
    <source>
        <dbReference type="EMBL" id="CRK15321.1"/>
    </source>
</evidence>
<comment type="subunit">
    <text evidence="4">Component of the ribosomal small subunit (SSU) processome composed of at least 40 protein subunits and snoRNA U3.</text>
</comment>
<dbReference type="InterPro" id="IPR053940">
    <property type="entry name" value="UTP25_NTPase-like"/>
</dbReference>
<name>A0A0G4L048_VERLO</name>
<feature type="region of interest" description="Disordered" evidence="11">
    <location>
        <begin position="1212"/>
        <end position="1296"/>
    </location>
</feature>
<organism evidence="14 15">
    <name type="scientific">Verticillium longisporum</name>
    <name type="common">Verticillium dahliae var. longisporum</name>
    <dbReference type="NCBI Taxonomy" id="100787"/>
    <lineage>
        <taxon>Eukaryota</taxon>
        <taxon>Fungi</taxon>
        <taxon>Dikarya</taxon>
        <taxon>Ascomycota</taxon>
        <taxon>Pezizomycotina</taxon>
        <taxon>Sordariomycetes</taxon>
        <taxon>Hypocreomycetidae</taxon>
        <taxon>Glomerellales</taxon>
        <taxon>Plectosphaerellaceae</taxon>
        <taxon>Verticillium</taxon>
    </lineage>
</organism>
<evidence type="ECO:0000259" key="13">
    <source>
        <dbReference type="PROSITE" id="PS51673"/>
    </source>
</evidence>
<dbReference type="GO" id="GO:0034511">
    <property type="term" value="F:U3 snoRNA binding"/>
    <property type="evidence" value="ECO:0007669"/>
    <property type="project" value="InterPro"/>
</dbReference>
<dbReference type="GO" id="GO:0000462">
    <property type="term" value="P:maturation of SSU-rRNA from tricistronic rRNA transcript (SSU-rRNA, 5.8S rRNA, LSU-rRNA)"/>
    <property type="evidence" value="ECO:0007669"/>
    <property type="project" value="TreeGrafter"/>
</dbReference>
<evidence type="ECO:0000256" key="8">
    <source>
        <dbReference type="ARBA" id="ARBA00023242"/>
    </source>
</evidence>
<gene>
    <name evidence="14" type="ORF">BN1708_011443</name>
</gene>
<dbReference type="Pfam" id="PF22916">
    <property type="entry name" value="UTP25_NTPase-like"/>
    <property type="match status" value="2"/>
</dbReference>
<evidence type="ECO:0000256" key="2">
    <source>
        <dbReference type="ARBA" id="ARBA00004604"/>
    </source>
</evidence>
<dbReference type="InterPro" id="IPR024771">
    <property type="entry name" value="SUZ"/>
</dbReference>
<evidence type="ECO:0000256" key="1">
    <source>
        <dbReference type="ARBA" id="ARBA00002883"/>
    </source>
</evidence>
<feature type="compositionally biased region" description="Acidic residues" evidence="11">
    <location>
        <begin position="680"/>
        <end position="698"/>
    </location>
</feature>
<keyword evidence="15" id="KW-1185">Reference proteome</keyword>
<accession>A0A0G4L048</accession>
<feature type="region of interest" description="Disordered" evidence="11">
    <location>
        <begin position="1150"/>
        <end position="1198"/>
    </location>
</feature>
<feature type="compositionally biased region" description="Acidic residues" evidence="11">
    <location>
        <begin position="568"/>
        <end position="601"/>
    </location>
</feature>
<dbReference type="Gene3D" id="3.30.1370.50">
    <property type="entry name" value="R3H-like domain"/>
    <property type="match status" value="1"/>
</dbReference>
<comment type="subcellular location">
    <subcellularLocation>
        <location evidence="2">Nucleus</location>
        <location evidence="2">Nucleolus</location>
    </subcellularLocation>
</comment>
<dbReference type="SUPFAM" id="SSF82708">
    <property type="entry name" value="R3H domain"/>
    <property type="match status" value="1"/>
</dbReference>
<dbReference type="PANTHER" id="PTHR12933">
    <property type="entry name" value="ORF PROTEIN-RELATED"/>
    <property type="match status" value="1"/>
</dbReference>
<dbReference type="STRING" id="100787.A0A0G4L048"/>
<keyword evidence="6" id="KW-0690">Ribosome biogenesis</keyword>
<dbReference type="CDD" id="cd02642">
    <property type="entry name" value="R3H_encore_like"/>
    <property type="match status" value="1"/>
</dbReference>
<feature type="compositionally biased region" description="Basic and acidic residues" evidence="11">
    <location>
        <begin position="1276"/>
        <end position="1296"/>
    </location>
</feature>
<evidence type="ECO:0000313" key="15">
    <source>
        <dbReference type="Proteomes" id="UP000044602"/>
    </source>
</evidence>
<feature type="compositionally biased region" description="Polar residues" evidence="11">
    <location>
        <begin position="1173"/>
        <end position="1187"/>
    </location>
</feature>
<keyword evidence="7" id="KW-0698">rRNA processing</keyword>
<dbReference type="GO" id="GO:0019843">
    <property type="term" value="F:rRNA binding"/>
    <property type="evidence" value="ECO:0007669"/>
    <property type="project" value="TreeGrafter"/>
</dbReference>
<dbReference type="PANTHER" id="PTHR12933:SF0">
    <property type="entry name" value="U3 SMALL NUCLEOLAR RNA-ASSOCIATED PROTEIN 25 HOMOLOG"/>
    <property type="match status" value="1"/>
</dbReference>
<evidence type="ECO:0000256" key="4">
    <source>
        <dbReference type="ARBA" id="ARBA00011192"/>
    </source>
</evidence>
<keyword evidence="8" id="KW-0539">Nucleus</keyword>
<dbReference type="InterPro" id="IPR010678">
    <property type="entry name" value="UTP25"/>
</dbReference>